<dbReference type="PROSITE" id="PS51154">
    <property type="entry name" value="MACRO"/>
    <property type="match status" value="1"/>
</dbReference>
<dbReference type="GO" id="GO:0004721">
    <property type="term" value="F:phosphoprotein phosphatase activity"/>
    <property type="evidence" value="ECO:0007669"/>
    <property type="project" value="UniProtKB-KW"/>
</dbReference>
<evidence type="ECO:0000256" key="2">
    <source>
        <dbReference type="ARBA" id="ARBA00006575"/>
    </source>
</evidence>
<keyword evidence="5" id="KW-0904">Protein phosphatase</keyword>
<dbReference type="AlphaFoldDB" id="A0A6A6UNE2"/>
<comment type="catalytic activity">
    <reaction evidence="6">
        <text>ADP-alpha-D-ribose 1''-phosphate + H2O = ADP-D-ribose + phosphate</text>
        <dbReference type="Rhea" id="RHEA:25029"/>
        <dbReference type="ChEBI" id="CHEBI:15377"/>
        <dbReference type="ChEBI" id="CHEBI:43474"/>
        <dbReference type="ChEBI" id="CHEBI:57967"/>
        <dbReference type="ChEBI" id="CHEBI:58753"/>
        <dbReference type="EC" id="3.1.3.84"/>
    </reaction>
</comment>
<dbReference type="CDD" id="cd02901">
    <property type="entry name" value="Macro_Poa1p-like"/>
    <property type="match status" value="1"/>
</dbReference>
<reference evidence="8" key="1">
    <citation type="journal article" date="2020" name="Stud. Mycol.">
        <title>101 Dothideomycetes genomes: a test case for predicting lifestyles and emergence of pathogens.</title>
        <authorList>
            <person name="Haridas S."/>
            <person name="Albert R."/>
            <person name="Binder M."/>
            <person name="Bloem J."/>
            <person name="Labutti K."/>
            <person name="Salamov A."/>
            <person name="Andreopoulos B."/>
            <person name="Baker S."/>
            <person name="Barry K."/>
            <person name="Bills G."/>
            <person name="Bluhm B."/>
            <person name="Cannon C."/>
            <person name="Castanera R."/>
            <person name="Culley D."/>
            <person name="Daum C."/>
            <person name="Ezra D."/>
            <person name="Gonzalez J."/>
            <person name="Henrissat B."/>
            <person name="Kuo A."/>
            <person name="Liang C."/>
            <person name="Lipzen A."/>
            <person name="Lutzoni F."/>
            <person name="Magnuson J."/>
            <person name="Mondo S."/>
            <person name="Nolan M."/>
            <person name="Ohm R."/>
            <person name="Pangilinan J."/>
            <person name="Park H.-J."/>
            <person name="Ramirez L."/>
            <person name="Alfaro M."/>
            <person name="Sun H."/>
            <person name="Tritt A."/>
            <person name="Yoshinaga Y."/>
            <person name="Zwiers L.-H."/>
            <person name="Turgeon B."/>
            <person name="Goodwin S."/>
            <person name="Spatafora J."/>
            <person name="Crous P."/>
            <person name="Grigoriev I."/>
        </authorList>
    </citation>
    <scope>NUCLEOTIDE SEQUENCE</scope>
    <source>
        <strain evidence="8">CBS 115976</strain>
    </source>
</reference>
<dbReference type="Pfam" id="PF01661">
    <property type="entry name" value="Macro"/>
    <property type="match status" value="1"/>
</dbReference>
<feature type="non-terminal residue" evidence="8">
    <location>
        <position position="1"/>
    </location>
</feature>
<evidence type="ECO:0000313" key="9">
    <source>
        <dbReference type="Proteomes" id="UP000799302"/>
    </source>
</evidence>
<dbReference type="InterPro" id="IPR002589">
    <property type="entry name" value="Macro_dom"/>
</dbReference>
<dbReference type="PANTHER" id="PTHR12521:SF0">
    <property type="entry name" value="ADP-RIBOSE GLYCOHYDROLASE OARD1"/>
    <property type="match status" value="1"/>
</dbReference>
<dbReference type="EC" id="3.1.3.84" evidence="3"/>
<keyword evidence="9" id="KW-1185">Reference proteome</keyword>
<dbReference type="PANTHER" id="PTHR12521">
    <property type="entry name" value="PROTEIN C6ORF130"/>
    <property type="match status" value="1"/>
</dbReference>
<dbReference type="Proteomes" id="UP000799302">
    <property type="component" value="Unassembled WGS sequence"/>
</dbReference>
<sequence length="158" mass="18047">ITVQPMDLFAAPENSILMHACNCQGDWGGGIALAFKKIYPNAYQFQRDYCLRFVSAKTSQQLVGTALLIPPMDSGNKHFIGCLFTSHRYGRAKDSPEKILESTKPAVEAMFTVINKWNERHEPEEQCQYMYMCKINSGLFNVPWESTQEIIEELDMEL</sequence>
<dbReference type="InterPro" id="IPR043472">
    <property type="entry name" value="Macro_dom-like"/>
</dbReference>
<dbReference type="OrthoDB" id="2155246at2759"/>
<gene>
    <name evidence="8" type="ORF">BT63DRAFT_362830</name>
</gene>
<accession>A0A6A6UNE2</accession>
<evidence type="ECO:0000256" key="5">
    <source>
        <dbReference type="ARBA" id="ARBA00022912"/>
    </source>
</evidence>
<dbReference type="Gene3D" id="3.40.220.10">
    <property type="entry name" value="Leucine Aminopeptidase, subunit E, domain 1"/>
    <property type="match status" value="1"/>
</dbReference>
<comment type="function">
    <text evidence="1">Highly specific phosphatase involved in the metabolism of ADP-ribose 1''-phosphate (Appr1p) which is produced as a consequence of tRNA splicing.</text>
</comment>
<evidence type="ECO:0000259" key="7">
    <source>
        <dbReference type="PROSITE" id="PS51154"/>
    </source>
</evidence>
<evidence type="ECO:0000256" key="6">
    <source>
        <dbReference type="ARBA" id="ARBA00034427"/>
    </source>
</evidence>
<feature type="domain" description="Macro" evidence="7">
    <location>
        <begin position="1"/>
        <end position="158"/>
    </location>
</feature>
<evidence type="ECO:0000313" key="8">
    <source>
        <dbReference type="EMBL" id="KAF2672424.1"/>
    </source>
</evidence>
<evidence type="ECO:0000256" key="1">
    <source>
        <dbReference type="ARBA" id="ARBA00002432"/>
    </source>
</evidence>
<proteinExistence type="inferred from homology"/>
<dbReference type="GO" id="GO:0140291">
    <property type="term" value="P:peptidyl-glutamate ADP-deribosylation"/>
    <property type="evidence" value="ECO:0007669"/>
    <property type="project" value="TreeGrafter"/>
</dbReference>
<dbReference type="SUPFAM" id="SSF52949">
    <property type="entry name" value="Macro domain-like"/>
    <property type="match status" value="1"/>
</dbReference>
<protein>
    <recommendedName>
        <fullName evidence="4">ADP-ribose 1''-phosphate phosphatase</fullName>
        <ecNumber evidence="3">3.1.3.84</ecNumber>
    </recommendedName>
</protein>
<dbReference type="EMBL" id="MU004232">
    <property type="protein sequence ID" value="KAF2672424.1"/>
    <property type="molecule type" value="Genomic_DNA"/>
</dbReference>
<evidence type="ECO:0000256" key="3">
    <source>
        <dbReference type="ARBA" id="ARBA00012983"/>
    </source>
</evidence>
<organism evidence="8 9">
    <name type="scientific">Microthyrium microscopicum</name>
    <dbReference type="NCBI Taxonomy" id="703497"/>
    <lineage>
        <taxon>Eukaryota</taxon>
        <taxon>Fungi</taxon>
        <taxon>Dikarya</taxon>
        <taxon>Ascomycota</taxon>
        <taxon>Pezizomycotina</taxon>
        <taxon>Dothideomycetes</taxon>
        <taxon>Dothideomycetes incertae sedis</taxon>
        <taxon>Microthyriales</taxon>
        <taxon>Microthyriaceae</taxon>
        <taxon>Microthyrium</taxon>
    </lineage>
</organism>
<feature type="non-terminal residue" evidence="8">
    <location>
        <position position="158"/>
    </location>
</feature>
<evidence type="ECO:0000256" key="4">
    <source>
        <dbReference type="ARBA" id="ARBA00019744"/>
    </source>
</evidence>
<keyword evidence="5" id="KW-0378">Hydrolase</keyword>
<dbReference type="InterPro" id="IPR050892">
    <property type="entry name" value="ADP-ribose_metab_enzymes"/>
</dbReference>
<name>A0A6A6UNE2_9PEZI</name>
<comment type="similarity">
    <text evidence="2">Belongs to the POA1 family.</text>
</comment>